<dbReference type="AlphaFoldDB" id="A0A2A9NZI9"/>
<feature type="region of interest" description="Disordered" evidence="1">
    <location>
        <begin position="1"/>
        <end position="99"/>
    </location>
</feature>
<feature type="compositionally biased region" description="Low complexity" evidence="1">
    <location>
        <begin position="630"/>
        <end position="648"/>
    </location>
</feature>
<feature type="region of interest" description="Disordered" evidence="1">
    <location>
        <begin position="207"/>
        <end position="462"/>
    </location>
</feature>
<feature type="compositionally biased region" description="Low complexity" evidence="1">
    <location>
        <begin position="77"/>
        <end position="88"/>
    </location>
</feature>
<dbReference type="STRING" id="703135.A0A2A9NZI9"/>
<gene>
    <name evidence="2" type="ORF">AMATHDRAFT_54668</name>
</gene>
<feature type="compositionally biased region" description="Polar residues" evidence="1">
    <location>
        <begin position="403"/>
        <end position="414"/>
    </location>
</feature>
<dbReference type="Proteomes" id="UP000242287">
    <property type="component" value="Unassembled WGS sequence"/>
</dbReference>
<feature type="compositionally biased region" description="Polar residues" evidence="1">
    <location>
        <begin position="279"/>
        <end position="289"/>
    </location>
</feature>
<feature type="compositionally biased region" description="Low complexity" evidence="1">
    <location>
        <begin position="22"/>
        <end position="32"/>
    </location>
</feature>
<proteinExistence type="predicted"/>
<feature type="compositionally biased region" description="Low complexity" evidence="1">
    <location>
        <begin position="327"/>
        <end position="348"/>
    </location>
</feature>
<feature type="region of interest" description="Disordered" evidence="1">
    <location>
        <begin position="607"/>
        <end position="648"/>
    </location>
</feature>
<feature type="compositionally biased region" description="Low complexity" evidence="1">
    <location>
        <begin position="516"/>
        <end position="538"/>
    </location>
</feature>
<protein>
    <submittedName>
        <fullName evidence="2">Uncharacterized protein</fullName>
    </submittedName>
</protein>
<feature type="compositionally biased region" description="Low complexity" evidence="1">
    <location>
        <begin position="440"/>
        <end position="454"/>
    </location>
</feature>
<evidence type="ECO:0000313" key="2">
    <source>
        <dbReference type="EMBL" id="PFH53516.1"/>
    </source>
</evidence>
<evidence type="ECO:0000256" key="1">
    <source>
        <dbReference type="SAM" id="MobiDB-lite"/>
    </source>
</evidence>
<dbReference type="EMBL" id="KZ301973">
    <property type="protein sequence ID" value="PFH53516.1"/>
    <property type="molecule type" value="Genomic_DNA"/>
</dbReference>
<dbReference type="OrthoDB" id="3064136at2759"/>
<organism evidence="2 3">
    <name type="scientific">Amanita thiersii Skay4041</name>
    <dbReference type="NCBI Taxonomy" id="703135"/>
    <lineage>
        <taxon>Eukaryota</taxon>
        <taxon>Fungi</taxon>
        <taxon>Dikarya</taxon>
        <taxon>Basidiomycota</taxon>
        <taxon>Agaricomycotina</taxon>
        <taxon>Agaricomycetes</taxon>
        <taxon>Agaricomycetidae</taxon>
        <taxon>Agaricales</taxon>
        <taxon>Pluteineae</taxon>
        <taxon>Amanitaceae</taxon>
        <taxon>Amanita</taxon>
    </lineage>
</organism>
<evidence type="ECO:0000313" key="3">
    <source>
        <dbReference type="Proteomes" id="UP000242287"/>
    </source>
</evidence>
<feature type="region of interest" description="Disordered" evidence="1">
    <location>
        <begin position="479"/>
        <end position="575"/>
    </location>
</feature>
<feature type="compositionally biased region" description="Low complexity" evidence="1">
    <location>
        <begin position="545"/>
        <end position="568"/>
    </location>
</feature>
<accession>A0A2A9NZI9</accession>
<name>A0A2A9NZI9_9AGAR</name>
<keyword evidence="3" id="KW-1185">Reference proteome</keyword>
<feature type="compositionally biased region" description="Low complexity" evidence="1">
    <location>
        <begin position="257"/>
        <end position="278"/>
    </location>
</feature>
<reference evidence="2 3" key="1">
    <citation type="submission" date="2014-02" db="EMBL/GenBank/DDBJ databases">
        <title>Transposable element dynamics among asymbiotic and ectomycorrhizal Amanita fungi.</title>
        <authorList>
            <consortium name="DOE Joint Genome Institute"/>
            <person name="Hess J."/>
            <person name="Skrede I."/>
            <person name="Wolfe B."/>
            <person name="LaButti K."/>
            <person name="Ohm R.A."/>
            <person name="Grigoriev I.V."/>
            <person name="Pringle A."/>
        </authorList>
    </citation>
    <scope>NUCLEOTIDE SEQUENCE [LARGE SCALE GENOMIC DNA]</scope>
    <source>
        <strain evidence="2 3">SKay4041</strain>
    </source>
</reference>
<sequence>MTLHIQIRASRSRSESHKQLLRARSASPSRAPRVPKEPVPPLPTSDTNVTPAEKLRPSSPDISTLLSKTPRPRRQRSSVFSNVSRISSPPQVAPRRVSDGDIAIDRGRWVENGRYSSGTDYAVVFPTQSTRYQSYDHEIEERLDRRLEGNGSDSDSSLDLHTPLPHLMVRDGLLSPSSKVLPQTQRLSQDSRSSIYSVASSGASIITKSGVMRDERDTPMRRHRHRDGRLLRGGVGLTTGLGWSDSEDEDAPSPLTRRLSSLNISRRSSASSFRSQTSHPLSRSFSSGTLLEENEDSYDSAIRQRSKTLSTSSRNTTKPRHPPTSWQTRSQRGSRLSSSSTESKTGLQLDIPGRFDSDGTPPNITRSTSESDSTLHDAVNTPSTASTLSIPLPSTPSDDSTSRKLTGSTINKNKSLPPIPALSLRKRPSNLNLTSGIPGTRPRTLSSSSVSSAPRSPPSVPLPPIPVIASIITTPRPLKLPEAYRRPDPPPLTQRANRPAVPVPTVSYSKPGLRQIPTTTSNSSSSLPLSRSISRLPSKTFREGSTSSPASSLSPPLPPLTSSVSVPELPKPKPRIGTGMVYRSSSYGGLSAPTTLPTPSKLRVPKSLTLAPTTGPSTSIGSRSISTALPSPRTPTSPSSGIPRGIAF</sequence>
<feature type="compositionally biased region" description="Basic and acidic residues" evidence="1">
    <location>
        <begin position="211"/>
        <end position="220"/>
    </location>
</feature>
<feature type="compositionally biased region" description="Polar residues" evidence="1">
    <location>
        <begin position="360"/>
        <end position="372"/>
    </location>
</feature>
<feature type="compositionally biased region" description="Polar residues" evidence="1">
    <location>
        <begin position="307"/>
        <end position="316"/>
    </location>
</feature>
<feature type="compositionally biased region" description="Low complexity" evidence="1">
    <location>
        <begin position="381"/>
        <end position="399"/>
    </location>
</feature>
<feature type="compositionally biased region" description="Polar residues" evidence="1">
    <location>
        <begin position="610"/>
        <end position="629"/>
    </location>
</feature>